<dbReference type="EC" id="2.7.11.1" evidence="1"/>
<dbReference type="InterPro" id="IPR050235">
    <property type="entry name" value="CK1_Ser-Thr_kinase"/>
</dbReference>
<evidence type="ECO:0000256" key="1">
    <source>
        <dbReference type="ARBA" id="ARBA00012513"/>
    </source>
</evidence>
<sequence length="265" mass="30258">MSVRGSVPRGRRRFLVLPRLGDDIHKVFIKHSKKFHVKTALTLAYHVLVSLEYVHDCGYVHSDIKAKNMVLGGGLATSSPVYLLDFGLASRYVYRSGVHKEYRFDGRKAEIGTLEFSSRDAHIGAVSRRSDLESLGYNLVRWLEGKLPWDSELSNPDSVKALKERAMANVMSFINSAFPHNNKPPCFIDTLADYLLYVGSLEFDTRPDYDYCRRLFSKGIRDAGYLDDAKLTFVSHARLKPSSRKVNFERLRKFRKFGLVDAIRC</sequence>
<feature type="domain" description="Protein kinase" evidence="2">
    <location>
        <begin position="1"/>
        <end position="226"/>
    </location>
</feature>
<dbReference type="Gene3D" id="1.10.510.10">
    <property type="entry name" value="Transferase(Phosphotransferase) domain 1"/>
    <property type="match status" value="1"/>
</dbReference>
<dbReference type="InterPro" id="IPR011009">
    <property type="entry name" value="Kinase-like_dom_sf"/>
</dbReference>
<evidence type="ECO:0000313" key="3">
    <source>
        <dbReference type="EMBL" id="KAL1124478.1"/>
    </source>
</evidence>
<dbReference type="GO" id="GO:0004674">
    <property type="term" value="F:protein serine/threonine kinase activity"/>
    <property type="evidence" value="ECO:0007669"/>
    <property type="project" value="UniProtKB-EC"/>
</dbReference>
<gene>
    <name evidence="3" type="ORF">AAG570_001104</name>
</gene>
<organism evidence="3 4">
    <name type="scientific">Ranatra chinensis</name>
    <dbReference type="NCBI Taxonomy" id="642074"/>
    <lineage>
        <taxon>Eukaryota</taxon>
        <taxon>Metazoa</taxon>
        <taxon>Ecdysozoa</taxon>
        <taxon>Arthropoda</taxon>
        <taxon>Hexapoda</taxon>
        <taxon>Insecta</taxon>
        <taxon>Pterygota</taxon>
        <taxon>Neoptera</taxon>
        <taxon>Paraneoptera</taxon>
        <taxon>Hemiptera</taxon>
        <taxon>Heteroptera</taxon>
        <taxon>Panheteroptera</taxon>
        <taxon>Nepomorpha</taxon>
        <taxon>Nepidae</taxon>
        <taxon>Ranatrinae</taxon>
        <taxon>Ranatra</taxon>
    </lineage>
</organism>
<dbReference type="SUPFAM" id="SSF56112">
    <property type="entry name" value="Protein kinase-like (PK-like)"/>
    <property type="match status" value="1"/>
</dbReference>
<keyword evidence="4" id="KW-1185">Reference proteome</keyword>
<dbReference type="SMART" id="SM00220">
    <property type="entry name" value="S_TKc"/>
    <property type="match status" value="1"/>
</dbReference>
<evidence type="ECO:0000313" key="4">
    <source>
        <dbReference type="Proteomes" id="UP001558652"/>
    </source>
</evidence>
<dbReference type="PROSITE" id="PS50011">
    <property type="entry name" value="PROTEIN_KINASE_DOM"/>
    <property type="match status" value="1"/>
</dbReference>
<dbReference type="EMBL" id="JBFDAA010000010">
    <property type="protein sequence ID" value="KAL1124478.1"/>
    <property type="molecule type" value="Genomic_DNA"/>
</dbReference>
<reference evidence="3 4" key="1">
    <citation type="submission" date="2024-07" db="EMBL/GenBank/DDBJ databases">
        <title>Chromosome-level genome assembly of the water stick insect Ranatra chinensis (Heteroptera: Nepidae).</title>
        <authorList>
            <person name="Liu X."/>
        </authorList>
    </citation>
    <scope>NUCLEOTIDE SEQUENCE [LARGE SCALE GENOMIC DNA]</scope>
    <source>
        <strain evidence="3">Cailab_2021Rc</strain>
        <tissue evidence="3">Muscle</tissue>
    </source>
</reference>
<proteinExistence type="predicted"/>
<name>A0ABD0YXC6_9HEMI</name>
<dbReference type="PANTHER" id="PTHR11909">
    <property type="entry name" value="CASEIN KINASE-RELATED"/>
    <property type="match status" value="1"/>
</dbReference>
<dbReference type="InterPro" id="IPR000719">
    <property type="entry name" value="Prot_kinase_dom"/>
</dbReference>
<dbReference type="Proteomes" id="UP001558652">
    <property type="component" value="Unassembled WGS sequence"/>
</dbReference>
<dbReference type="PROSITE" id="PS00108">
    <property type="entry name" value="PROTEIN_KINASE_ST"/>
    <property type="match status" value="1"/>
</dbReference>
<dbReference type="Pfam" id="PF00069">
    <property type="entry name" value="Pkinase"/>
    <property type="match status" value="1"/>
</dbReference>
<evidence type="ECO:0000259" key="2">
    <source>
        <dbReference type="PROSITE" id="PS50011"/>
    </source>
</evidence>
<comment type="caution">
    <text evidence="3">The sequence shown here is derived from an EMBL/GenBank/DDBJ whole genome shotgun (WGS) entry which is preliminary data.</text>
</comment>
<accession>A0ABD0YXC6</accession>
<dbReference type="InterPro" id="IPR008271">
    <property type="entry name" value="Ser/Thr_kinase_AS"/>
</dbReference>
<protein>
    <recommendedName>
        <fullName evidence="1">non-specific serine/threonine protein kinase</fullName>
        <ecNumber evidence="1">2.7.11.1</ecNumber>
    </recommendedName>
</protein>
<dbReference type="AlphaFoldDB" id="A0ABD0YXC6"/>